<evidence type="ECO:0000256" key="9">
    <source>
        <dbReference type="ARBA" id="ARBA00023172"/>
    </source>
</evidence>
<gene>
    <name evidence="15" type="ORF">D9611_014163</name>
</gene>
<feature type="coiled-coil region" evidence="12">
    <location>
        <begin position="291"/>
        <end position="324"/>
    </location>
</feature>
<dbReference type="Proteomes" id="UP000541558">
    <property type="component" value="Unassembled WGS sequence"/>
</dbReference>
<evidence type="ECO:0000256" key="1">
    <source>
        <dbReference type="ARBA" id="ARBA00004123"/>
    </source>
</evidence>
<proteinExistence type="inferred from homology"/>
<comment type="subcellular location">
    <subcellularLocation>
        <location evidence="2">Chromosome</location>
    </subcellularLocation>
    <subcellularLocation>
        <location evidence="1">Nucleus</location>
    </subcellularLocation>
</comment>
<comment type="caution">
    <text evidence="15">The sequence shown here is derived from an EMBL/GenBank/DDBJ whole genome shotgun (WGS) entry which is preliminary data.</text>
</comment>
<dbReference type="OrthoDB" id="10072614at2759"/>
<dbReference type="GO" id="GO:0035861">
    <property type="term" value="C:site of double-strand break"/>
    <property type="evidence" value="ECO:0007669"/>
    <property type="project" value="TreeGrafter"/>
</dbReference>
<organism evidence="15 16">
    <name type="scientific">Ephemerocybe angulata</name>
    <dbReference type="NCBI Taxonomy" id="980116"/>
    <lineage>
        <taxon>Eukaryota</taxon>
        <taxon>Fungi</taxon>
        <taxon>Dikarya</taxon>
        <taxon>Basidiomycota</taxon>
        <taxon>Agaricomycotina</taxon>
        <taxon>Agaricomycetes</taxon>
        <taxon>Agaricomycetidae</taxon>
        <taxon>Agaricales</taxon>
        <taxon>Agaricineae</taxon>
        <taxon>Psathyrellaceae</taxon>
        <taxon>Ephemerocybe</taxon>
    </lineage>
</organism>
<dbReference type="Gene3D" id="1.10.287.1490">
    <property type="match status" value="1"/>
</dbReference>
<feature type="region of interest" description="Disordered" evidence="13">
    <location>
        <begin position="1022"/>
        <end position="1044"/>
    </location>
</feature>
<evidence type="ECO:0000256" key="10">
    <source>
        <dbReference type="ARBA" id="ARBA00023204"/>
    </source>
</evidence>
<feature type="coiled-coil region" evidence="12">
    <location>
        <begin position="713"/>
        <end position="888"/>
    </location>
</feature>
<reference evidence="15 16" key="1">
    <citation type="journal article" date="2020" name="ISME J.">
        <title>Uncovering the hidden diversity of litter-decomposition mechanisms in mushroom-forming fungi.</title>
        <authorList>
            <person name="Floudas D."/>
            <person name="Bentzer J."/>
            <person name="Ahren D."/>
            <person name="Johansson T."/>
            <person name="Persson P."/>
            <person name="Tunlid A."/>
        </authorList>
    </citation>
    <scope>NUCLEOTIDE SEQUENCE [LARGE SCALE GENOMIC DNA]</scope>
    <source>
        <strain evidence="15 16">CBS 175.51</strain>
    </source>
</reference>
<evidence type="ECO:0000256" key="4">
    <source>
        <dbReference type="ARBA" id="ARBA00022454"/>
    </source>
</evidence>
<evidence type="ECO:0000256" key="11">
    <source>
        <dbReference type="ARBA" id="ARBA00023242"/>
    </source>
</evidence>
<sequence length="1134" mass="128407">MPPKRQVTIQSDSEDESERGSPKRQRSDPLSDRDAPGPSQPTQTQDNDSSDDEGDIVIPIAAEDADFDRENIDKVRAAIQAGKNTVKGIAEYGLVQAIELEDFMCHKKLNFEFGQQINFIIGHNGSGKSAVLSALTVALGGKTTSTGRGTGLKSLIREGQHQATVTLKIKNEGPEAYRHDVYGDSIVIRRRFNVDGNTTWRIMDATGTTTVSNKKEELSAICDHMNIQVDNPINVLTQDSARMFLGASPPKEKYKLFLLGTQLYQLSTEYEACLESIGRTERVLASKHESIPDLERLHKAASARLKEAEKARRQEEKVHELRQELAWAHVAEKGAELEEKLADVATKEGRIPKIEESLRVSEEELVAQEEVVHACEGELDNVGSVDTLLNRKGKLVKEVREHTKKIQGYDSEFKRIDASILELEQTVKDLEQQIADEELRMATDTQAKRDELDQRLAEVKKEVDALDAKTRDTNERKRVLMAANDETQAAGKKVADEIGGLQQRIAEADNMILGARQSMKDMFVPYGNNIKAVVEEIERAKWYGDKPLGPLGRYVKVKEPEKWGAVLRNQLQGVLTSFAITDPRDRDQLKRILARDKNYNSILISERDIFDYSEGEPPEEYHTVLRALEFSDPWALRLMIDRASIERVVLSPKRKPLEEALLRLRGGGTGWTLDEFFVRVYPDGGIQSNGLNMNRVRGAQNLLLSGRNPEAEIAHHEQKKAEFVAQVQHLQQRLNAHKAEFATRKAEIGHVDNEGRVVNDQLRQARARLSQLQEEVNEEMPTDIAGFVSVKNETEEDIANHRSQRVAVEEEKAKSVSAKREVEREIETLEAQIAEFNEKHEKVEEALRKAVLLRVKKQHAVTHYNGKLKEEKEELAQAQTHAKVTQEEFENWSEGALRLCHDERIETDRKPEEIEREMKSTKKALEQRKATADKHGASIDDLAAEVDKCWTVMNKAKREWKQTNRLNRALKRAIITRLRRWVEFRSHIALRTKINFGYHLSNRGYFGKVEFNHTEQTLQLKVQTDDQANKGSGEKDPKSLSGGEKSFSTICLLLSLWDAISCPLRCLDEFDVFMDAVNRRISMKMMIETATENSNKQYILITPQDMTNVHIGDNVKVSRMDDPQRGAGLNMAAG</sequence>
<dbReference type="Pfam" id="PF02463">
    <property type="entry name" value="SMC_N"/>
    <property type="match status" value="1"/>
</dbReference>
<protein>
    <recommendedName>
        <fullName evidence="14">RecF/RecN/SMC N-terminal domain-containing protein</fullName>
    </recommendedName>
</protein>
<evidence type="ECO:0000256" key="2">
    <source>
        <dbReference type="ARBA" id="ARBA00004286"/>
    </source>
</evidence>
<dbReference type="EMBL" id="JAACJK010000072">
    <property type="protein sequence ID" value="KAF5334324.1"/>
    <property type="molecule type" value="Genomic_DNA"/>
</dbReference>
<feature type="coiled-coil region" evidence="12">
    <location>
        <begin position="413"/>
        <end position="476"/>
    </location>
</feature>
<comment type="similarity">
    <text evidence="3">Belongs to the SMC family. SMC6 subfamily.</text>
</comment>
<evidence type="ECO:0000256" key="7">
    <source>
        <dbReference type="ARBA" id="ARBA00022840"/>
    </source>
</evidence>
<dbReference type="GO" id="GO:0030915">
    <property type="term" value="C:Smc5-Smc6 complex"/>
    <property type="evidence" value="ECO:0007669"/>
    <property type="project" value="TreeGrafter"/>
</dbReference>
<evidence type="ECO:0000256" key="6">
    <source>
        <dbReference type="ARBA" id="ARBA00022763"/>
    </source>
</evidence>
<dbReference type="GO" id="GO:0005524">
    <property type="term" value="F:ATP binding"/>
    <property type="evidence" value="ECO:0007669"/>
    <property type="project" value="UniProtKB-KW"/>
</dbReference>
<evidence type="ECO:0000313" key="16">
    <source>
        <dbReference type="Proteomes" id="UP000541558"/>
    </source>
</evidence>
<feature type="region of interest" description="Disordered" evidence="13">
    <location>
        <begin position="1"/>
        <end position="54"/>
    </location>
</feature>
<dbReference type="AlphaFoldDB" id="A0A8H5C3F9"/>
<keyword evidence="4" id="KW-0158">Chromosome</keyword>
<evidence type="ECO:0000256" key="13">
    <source>
        <dbReference type="SAM" id="MobiDB-lite"/>
    </source>
</evidence>
<evidence type="ECO:0000259" key="14">
    <source>
        <dbReference type="Pfam" id="PF02463"/>
    </source>
</evidence>
<keyword evidence="11" id="KW-0539">Nucleus</keyword>
<evidence type="ECO:0000256" key="3">
    <source>
        <dbReference type="ARBA" id="ARBA00006793"/>
    </source>
</evidence>
<dbReference type="SUPFAM" id="SSF52540">
    <property type="entry name" value="P-loop containing nucleoside triphosphate hydrolases"/>
    <property type="match status" value="3"/>
</dbReference>
<dbReference type="GO" id="GO:0000724">
    <property type="term" value="P:double-strand break repair via homologous recombination"/>
    <property type="evidence" value="ECO:0007669"/>
    <property type="project" value="TreeGrafter"/>
</dbReference>
<accession>A0A8H5C3F9</accession>
<dbReference type="InterPro" id="IPR027417">
    <property type="entry name" value="P-loop_NTPase"/>
</dbReference>
<dbReference type="GO" id="GO:0003697">
    <property type="term" value="F:single-stranded DNA binding"/>
    <property type="evidence" value="ECO:0007669"/>
    <property type="project" value="TreeGrafter"/>
</dbReference>
<dbReference type="GO" id="GO:0005634">
    <property type="term" value="C:nucleus"/>
    <property type="evidence" value="ECO:0007669"/>
    <property type="project" value="UniProtKB-SubCell"/>
</dbReference>
<dbReference type="InterPro" id="IPR003395">
    <property type="entry name" value="RecF/RecN/SMC_N"/>
</dbReference>
<evidence type="ECO:0000313" key="15">
    <source>
        <dbReference type="EMBL" id="KAF5334324.1"/>
    </source>
</evidence>
<feature type="domain" description="RecF/RecN/SMC N-terminal" evidence="14">
    <location>
        <begin position="95"/>
        <end position="1117"/>
    </location>
</feature>
<dbReference type="Gene3D" id="3.40.50.300">
    <property type="entry name" value="P-loop containing nucleotide triphosphate hydrolases"/>
    <property type="match status" value="2"/>
</dbReference>
<keyword evidence="5" id="KW-0547">Nucleotide-binding</keyword>
<evidence type="ECO:0000256" key="8">
    <source>
        <dbReference type="ARBA" id="ARBA00023054"/>
    </source>
</evidence>
<dbReference type="GO" id="GO:0003684">
    <property type="term" value="F:damaged DNA binding"/>
    <property type="evidence" value="ECO:0007669"/>
    <property type="project" value="TreeGrafter"/>
</dbReference>
<evidence type="ECO:0000256" key="5">
    <source>
        <dbReference type="ARBA" id="ARBA00022741"/>
    </source>
</evidence>
<feature type="compositionally biased region" description="Basic and acidic residues" evidence="13">
    <location>
        <begin position="1023"/>
        <end position="1038"/>
    </location>
</feature>
<keyword evidence="10" id="KW-0234">DNA repair</keyword>
<dbReference type="PANTHER" id="PTHR19306">
    <property type="entry name" value="STRUCTURAL MAINTENANCE OF CHROMOSOMES 5,6 SMC5, SMC6"/>
    <property type="match status" value="1"/>
</dbReference>
<evidence type="ECO:0000256" key="12">
    <source>
        <dbReference type="SAM" id="Coils"/>
    </source>
</evidence>
<name>A0A8H5C3F9_9AGAR</name>
<keyword evidence="7" id="KW-0067">ATP-binding</keyword>
<keyword evidence="16" id="KW-1185">Reference proteome</keyword>
<keyword evidence="9" id="KW-0233">DNA recombination</keyword>
<keyword evidence="8 12" id="KW-0175">Coiled coil</keyword>
<feature type="compositionally biased region" description="Basic and acidic residues" evidence="13">
    <location>
        <begin position="18"/>
        <end position="35"/>
    </location>
</feature>
<dbReference type="PANTHER" id="PTHR19306:SF6">
    <property type="entry name" value="STRUCTURAL MAINTENANCE OF CHROMOSOMES PROTEIN 6"/>
    <property type="match status" value="1"/>
</dbReference>
<keyword evidence="6" id="KW-0227">DNA damage</keyword>